<name>A0A8H6YWH0_9AGAR</name>
<dbReference type="OrthoDB" id="5358959at2759"/>
<comment type="caution">
    <text evidence="1">The sequence shown here is derived from an EMBL/GenBank/DDBJ whole genome shotgun (WGS) entry which is preliminary data.</text>
</comment>
<evidence type="ECO:0000313" key="1">
    <source>
        <dbReference type="EMBL" id="KAF7365974.1"/>
    </source>
</evidence>
<dbReference type="Gene3D" id="2.60.120.260">
    <property type="entry name" value="Galactose-binding domain-like"/>
    <property type="match status" value="1"/>
</dbReference>
<dbReference type="EMBL" id="JACAZI010000003">
    <property type="protein sequence ID" value="KAF7365974.1"/>
    <property type="molecule type" value="Genomic_DNA"/>
</dbReference>
<gene>
    <name evidence="1" type="ORF">MVEN_00473300</name>
</gene>
<accession>A0A8H6YWH0</accession>
<reference evidence="1" key="1">
    <citation type="submission" date="2020-05" db="EMBL/GenBank/DDBJ databases">
        <title>Mycena genomes resolve the evolution of fungal bioluminescence.</title>
        <authorList>
            <person name="Tsai I.J."/>
        </authorList>
    </citation>
    <scope>NUCLEOTIDE SEQUENCE</scope>
    <source>
        <strain evidence="1">CCC161011</strain>
    </source>
</reference>
<protein>
    <submittedName>
        <fullName evidence="1">Uncharacterized protein</fullName>
    </submittedName>
</protein>
<sequence>MRIAVKGGHVVLKATIVPSPTVGMKDYDPCSNENFCCPTGQTCSRDSDGNPTCGSQPIQTLTATTDLSSNQPTGTPNQGLQNVTIDLSSEAGITWSGDWVTVGSSCSSSGKGRSISGNGTSSLGTMAYSFTGTAAYLSLSGANTEYTVSIDGQETSFKSPSTQSGSDCTITWSQTDLPSGSHNLSIKASGVTDLRRRGAAGWAFNIVDLIFTAAGSGIFSDAASSNIASWPLFLFPVLVCISPYV</sequence>
<proteinExistence type="predicted"/>
<evidence type="ECO:0000313" key="2">
    <source>
        <dbReference type="Proteomes" id="UP000620124"/>
    </source>
</evidence>
<dbReference type="Proteomes" id="UP000620124">
    <property type="component" value="Unassembled WGS sequence"/>
</dbReference>
<dbReference type="AlphaFoldDB" id="A0A8H6YWH0"/>
<keyword evidence="2" id="KW-1185">Reference proteome</keyword>
<organism evidence="1 2">
    <name type="scientific">Mycena venus</name>
    <dbReference type="NCBI Taxonomy" id="2733690"/>
    <lineage>
        <taxon>Eukaryota</taxon>
        <taxon>Fungi</taxon>
        <taxon>Dikarya</taxon>
        <taxon>Basidiomycota</taxon>
        <taxon>Agaricomycotina</taxon>
        <taxon>Agaricomycetes</taxon>
        <taxon>Agaricomycetidae</taxon>
        <taxon>Agaricales</taxon>
        <taxon>Marasmiineae</taxon>
        <taxon>Mycenaceae</taxon>
        <taxon>Mycena</taxon>
    </lineage>
</organism>